<dbReference type="InterPro" id="IPR050452">
    <property type="entry name" value="Metacaspase"/>
</dbReference>
<dbReference type="STRING" id="70996.SE18_16030"/>
<evidence type="ECO:0000259" key="1">
    <source>
        <dbReference type="Pfam" id="PF00656"/>
    </source>
</evidence>
<reference evidence="2 3" key="1">
    <citation type="submission" date="2015-07" db="EMBL/GenBank/DDBJ databases">
        <title>Whole genome sequence of Herpetosiphon geysericola DSM 7119.</title>
        <authorList>
            <person name="Hemp J."/>
            <person name="Ward L.M."/>
            <person name="Pace L.A."/>
            <person name="Fischer W.W."/>
        </authorList>
    </citation>
    <scope>NUCLEOTIDE SEQUENCE [LARGE SCALE GENOMIC DNA]</scope>
    <source>
        <strain evidence="2 3">DSM 7119</strain>
    </source>
</reference>
<dbReference type="GO" id="GO:0005737">
    <property type="term" value="C:cytoplasm"/>
    <property type="evidence" value="ECO:0007669"/>
    <property type="project" value="TreeGrafter"/>
</dbReference>
<gene>
    <name evidence="2" type="ORF">SE18_16030</name>
</gene>
<evidence type="ECO:0000313" key="2">
    <source>
        <dbReference type="EMBL" id="KPL85200.1"/>
    </source>
</evidence>
<dbReference type="Pfam" id="PF00656">
    <property type="entry name" value="Peptidase_C14"/>
    <property type="match status" value="1"/>
</dbReference>
<keyword evidence="3" id="KW-1185">Reference proteome</keyword>
<dbReference type="OrthoDB" id="9812126at2"/>
<dbReference type="RefSeq" id="WP_054535475.1">
    <property type="nucleotide sequence ID" value="NZ_LGKP01000025.1"/>
</dbReference>
<feature type="domain" description="Peptidase C14 caspase" evidence="1">
    <location>
        <begin position="7"/>
        <end position="254"/>
    </location>
</feature>
<sequence>MPKRLLVVAVGISVYANPAIPPLPTCRDDAQAFLNALRPLSNQPLLERVLFDQQATKVQLQTALEWLAATVTADDLAIFYYSGHGASFDDDSGDEHDGKEEFLCPYECGLEQGRSSFVRDDELRAWLTPIREKAPLLVVLDACHSGSAAMAPAGLIAKELPNGLVKQIIGAAALPVRTAHDPIPSNQMLLAGCHDSEQSYILPGEANSLFTAKLVEQLAAGQSDDVQTMFEATYRAVLDACDLAGIQQSPKLTNGMNSSLLLRVD</sequence>
<proteinExistence type="predicted"/>
<dbReference type="InterPro" id="IPR029030">
    <property type="entry name" value="Caspase-like_dom_sf"/>
</dbReference>
<dbReference type="Gene3D" id="3.40.50.1460">
    <property type="match status" value="1"/>
</dbReference>
<dbReference type="InterPro" id="IPR011600">
    <property type="entry name" value="Pept_C14_caspase"/>
</dbReference>
<accession>A0A0P6XYY4</accession>
<dbReference type="EMBL" id="LGKP01000025">
    <property type="protein sequence ID" value="KPL85200.1"/>
    <property type="molecule type" value="Genomic_DNA"/>
</dbReference>
<dbReference type="Proteomes" id="UP000050277">
    <property type="component" value="Unassembled WGS sequence"/>
</dbReference>
<dbReference type="SUPFAM" id="SSF52129">
    <property type="entry name" value="Caspase-like"/>
    <property type="match status" value="1"/>
</dbReference>
<name>A0A0P6XYY4_9CHLR</name>
<evidence type="ECO:0000313" key="3">
    <source>
        <dbReference type="Proteomes" id="UP000050277"/>
    </source>
</evidence>
<organism evidence="2 3">
    <name type="scientific">Herpetosiphon geysericola</name>
    <dbReference type="NCBI Taxonomy" id="70996"/>
    <lineage>
        <taxon>Bacteria</taxon>
        <taxon>Bacillati</taxon>
        <taxon>Chloroflexota</taxon>
        <taxon>Chloroflexia</taxon>
        <taxon>Herpetosiphonales</taxon>
        <taxon>Herpetosiphonaceae</taxon>
        <taxon>Herpetosiphon</taxon>
    </lineage>
</organism>
<dbReference type="GO" id="GO:0006508">
    <property type="term" value="P:proteolysis"/>
    <property type="evidence" value="ECO:0007669"/>
    <property type="project" value="InterPro"/>
</dbReference>
<comment type="caution">
    <text evidence="2">The sequence shown here is derived from an EMBL/GenBank/DDBJ whole genome shotgun (WGS) entry which is preliminary data.</text>
</comment>
<protein>
    <recommendedName>
        <fullName evidence="1">Peptidase C14 caspase domain-containing protein</fullName>
    </recommendedName>
</protein>
<dbReference type="PANTHER" id="PTHR48104">
    <property type="entry name" value="METACASPASE-4"/>
    <property type="match status" value="1"/>
</dbReference>
<dbReference type="GO" id="GO:0004197">
    <property type="term" value="F:cysteine-type endopeptidase activity"/>
    <property type="evidence" value="ECO:0007669"/>
    <property type="project" value="InterPro"/>
</dbReference>
<dbReference type="PANTHER" id="PTHR48104:SF30">
    <property type="entry name" value="METACASPASE-1"/>
    <property type="match status" value="1"/>
</dbReference>
<dbReference type="AlphaFoldDB" id="A0A0P6XYY4"/>